<feature type="non-terminal residue" evidence="2">
    <location>
        <position position="1"/>
    </location>
</feature>
<feature type="region of interest" description="Disordered" evidence="1">
    <location>
        <begin position="1"/>
        <end position="105"/>
    </location>
</feature>
<feature type="compositionally biased region" description="Polar residues" evidence="1">
    <location>
        <begin position="91"/>
        <end position="105"/>
    </location>
</feature>
<feature type="compositionally biased region" description="Basic and acidic residues" evidence="1">
    <location>
        <begin position="1"/>
        <end position="64"/>
    </location>
</feature>
<name>A0ABQ9VS68_SAGOE</name>
<evidence type="ECO:0000256" key="1">
    <source>
        <dbReference type="SAM" id="MobiDB-lite"/>
    </source>
</evidence>
<protein>
    <submittedName>
        <fullName evidence="2">Uncharacterized protein</fullName>
    </submittedName>
</protein>
<keyword evidence="3" id="KW-1185">Reference proteome</keyword>
<reference evidence="2 3" key="1">
    <citation type="submission" date="2023-05" db="EMBL/GenBank/DDBJ databases">
        <title>B98-5 Cell Line De Novo Hybrid Assembly: An Optical Mapping Approach.</title>
        <authorList>
            <person name="Kananen K."/>
            <person name="Auerbach J.A."/>
            <person name="Kautto E."/>
            <person name="Blachly J.S."/>
        </authorList>
    </citation>
    <scope>NUCLEOTIDE SEQUENCE [LARGE SCALE GENOMIC DNA]</scope>
    <source>
        <strain evidence="2">B95-8</strain>
        <tissue evidence="2">Cell line</tissue>
    </source>
</reference>
<gene>
    <name evidence="2" type="ORF">P7K49_011982</name>
</gene>
<evidence type="ECO:0000313" key="3">
    <source>
        <dbReference type="Proteomes" id="UP001266305"/>
    </source>
</evidence>
<evidence type="ECO:0000313" key="2">
    <source>
        <dbReference type="EMBL" id="KAK2112235.1"/>
    </source>
</evidence>
<dbReference type="EMBL" id="JASSZA010000005">
    <property type="protein sequence ID" value="KAK2112235.1"/>
    <property type="molecule type" value="Genomic_DNA"/>
</dbReference>
<proteinExistence type="predicted"/>
<accession>A0ABQ9VS68</accession>
<dbReference type="Proteomes" id="UP001266305">
    <property type="component" value="Unassembled WGS sequence"/>
</dbReference>
<organism evidence="2 3">
    <name type="scientific">Saguinus oedipus</name>
    <name type="common">Cotton-top tamarin</name>
    <name type="synonym">Oedipomidas oedipus</name>
    <dbReference type="NCBI Taxonomy" id="9490"/>
    <lineage>
        <taxon>Eukaryota</taxon>
        <taxon>Metazoa</taxon>
        <taxon>Chordata</taxon>
        <taxon>Craniata</taxon>
        <taxon>Vertebrata</taxon>
        <taxon>Euteleostomi</taxon>
        <taxon>Mammalia</taxon>
        <taxon>Eutheria</taxon>
        <taxon>Euarchontoglires</taxon>
        <taxon>Primates</taxon>
        <taxon>Haplorrhini</taxon>
        <taxon>Platyrrhini</taxon>
        <taxon>Cebidae</taxon>
        <taxon>Callitrichinae</taxon>
        <taxon>Saguinus</taxon>
    </lineage>
</organism>
<sequence>YLGKEGKMRWKERDMEGRKEKREGGTEEGNKKREEGRREKKEGGRKEASKEGRKMERTHGERTKAIFFGAKLKPSPSARLVQIPRSVKASRASTTPREPSSRNSI</sequence>
<comment type="caution">
    <text evidence="2">The sequence shown here is derived from an EMBL/GenBank/DDBJ whole genome shotgun (WGS) entry which is preliminary data.</text>
</comment>